<evidence type="ECO:0000259" key="1">
    <source>
        <dbReference type="PROSITE" id="PS50801"/>
    </source>
</evidence>
<dbReference type="PANTHER" id="PTHR33745">
    <property type="entry name" value="RSBT ANTAGONIST PROTEIN RSBS-RELATED"/>
    <property type="match status" value="1"/>
</dbReference>
<proteinExistence type="predicted"/>
<dbReference type="InterPro" id="IPR036513">
    <property type="entry name" value="STAS_dom_sf"/>
</dbReference>
<accession>A0ABW5PZN2</accession>
<protein>
    <submittedName>
        <fullName evidence="2">STAS domain-containing protein</fullName>
    </submittedName>
</protein>
<keyword evidence="3" id="KW-1185">Reference proteome</keyword>
<dbReference type="RefSeq" id="WP_379561334.1">
    <property type="nucleotide sequence ID" value="NZ_JBHUMX010000014.1"/>
</dbReference>
<dbReference type="InterPro" id="IPR051932">
    <property type="entry name" value="Bact_StressResp_Reg"/>
</dbReference>
<sequence>MEQAKYLPLAFFKINPNFEIMETSDKTSQQFLYGDSLLSVLDEGSHRKVLAYIQPEIPETELEVVMRTKEDPMAVFMLYVKWEKDIGFILCQKKGEQVDKVAGQLRQLRTRLADTDFALLENKEALEEAMEQVNLLSAPFIALTTQVALIPLFGKLDENKLAAMESSILHRLYDSDYQLLLFDFTSIGEIEKEGLQKIIQFLDMIRLLGQEIIICGLNPDHATAIHQYTRFPAFITTSNLQNAIQQYVIKKIE</sequence>
<dbReference type="SUPFAM" id="SSF52091">
    <property type="entry name" value="SpoIIaa-like"/>
    <property type="match status" value="1"/>
</dbReference>
<reference evidence="3" key="1">
    <citation type="journal article" date="2019" name="Int. J. Syst. Evol. Microbiol.">
        <title>The Global Catalogue of Microorganisms (GCM) 10K type strain sequencing project: providing services to taxonomists for standard genome sequencing and annotation.</title>
        <authorList>
            <consortium name="The Broad Institute Genomics Platform"/>
            <consortium name="The Broad Institute Genome Sequencing Center for Infectious Disease"/>
            <person name="Wu L."/>
            <person name="Ma J."/>
        </authorList>
    </citation>
    <scope>NUCLEOTIDE SEQUENCE [LARGE SCALE GENOMIC DNA]</scope>
    <source>
        <strain evidence="3">TISTR 1858</strain>
    </source>
</reference>
<name>A0ABW5PZN2_9BACI</name>
<comment type="caution">
    <text evidence="2">The sequence shown here is derived from an EMBL/GenBank/DDBJ whole genome shotgun (WGS) entry which is preliminary data.</text>
</comment>
<dbReference type="PROSITE" id="PS50801">
    <property type="entry name" value="STAS"/>
    <property type="match status" value="1"/>
</dbReference>
<dbReference type="CDD" id="cd07041">
    <property type="entry name" value="STAS_RsbR_RsbS_like"/>
    <property type="match status" value="1"/>
</dbReference>
<dbReference type="InterPro" id="IPR002645">
    <property type="entry name" value="STAS_dom"/>
</dbReference>
<dbReference type="Proteomes" id="UP001597451">
    <property type="component" value="Unassembled WGS sequence"/>
</dbReference>
<evidence type="ECO:0000313" key="3">
    <source>
        <dbReference type="Proteomes" id="UP001597451"/>
    </source>
</evidence>
<evidence type="ECO:0000313" key="2">
    <source>
        <dbReference type="EMBL" id="MFD2628605.1"/>
    </source>
</evidence>
<organism evidence="2 3">
    <name type="scientific">Oceanobacillus kapialis</name>
    <dbReference type="NCBI Taxonomy" id="481353"/>
    <lineage>
        <taxon>Bacteria</taxon>
        <taxon>Bacillati</taxon>
        <taxon>Bacillota</taxon>
        <taxon>Bacilli</taxon>
        <taxon>Bacillales</taxon>
        <taxon>Bacillaceae</taxon>
        <taxon>Oceanobacillus</taxon>
    </lineage>
</organism>
<dbReference type="Gene3D" id="3.30.750.24">
    <property type="entry name" value="STAS domain"/>
    <property type="match status" value="1"/>
</dbReference>
<gene>
    <name evidence="2" type="ORF">ACFSUN_07365</name>
</gene>
<feature type="domain" description="STAS" evidence="1">
    <location>
        <begin position="137"/>
        <end position="247"/>
    </location>
</feature>
<dbReference type="EMBL" id="JBHUMX010000014">
    <property type="protein sequence ID" value="MFD2628605.1"/>
    <property type="molecule type" value="Genomic_DNA"/>
</dbReference>